<protein>
    <submittedName>
        <fullName evidence="1">Uncharacterized protein</fullName>
    </submittedName>
</protein>
<dbReference type="RefSeq" id="WP_265269221.1">
    <property type="nucleotide sequence ID" value="NZ_JANFAV010000008.1"/>
</dbReference>
<dbReference type="PROSITE" id="PS51257">
    <property type="entry name" value="PROKAR_LIPOPROTEIN"/>
    <property type="match status" value="1"/>
</dbReference>
<reference evidence="1" key="1">
    <citation type="submission" date="2022-06" db="EMBL/GenBank/DDBJ databases">
        <title>Sphingomonas sp. nov. isolated from rhizosphere soil of tomato.</title>
        <authorList>
            <person name="Dong H."/>
            <person name="Gao R."/>
        </authorList>
    </citation>
    <scope>NUCLEOTIDE SEQUENCE</scope>
    <source>
        <strain evidence="1">MMSM24</strain>
    </source>
</reference>
<keyword evidence="2" id="KW-1185">Reference proteome</keyword>
<sequence>MKPHFPLLVLALTLCGCVEHDFPSLLPRAGEQLDFREPPAPPPPVAAADPELDSRIAAARTRLSEAAATFATAATRAEQLAAAASGTAAGSDKWLDAQTALADLDAARARQVDVLAELEQLASDRAQALVAPYPALDEAVQAAQQAVDTSTARIAAIQRRLAPAD</sequence>
<accession>A0AA42CUQ9</accession>
<dbReference type="EMBL" id="JANFAV010000008">
    <property type="protein sequence ID" value="MCW6535686.1"/>
    <property type="molecule type" value="Genomic_DNA"/>
</dbReference>
<evidence type="ECO:0000313" key="1">
    <source>
        <dbReference type="EMBL" id="MCW6535686.1"/>
    </source>
</evidence>
<organism evidence="1 2">
    <name type="scientific">Sphingomonas lycopersici</name>
    <dbReference type="NCBI Taxonomy" id="2951807"/>
    <lineage>
        <taxon>Bacteria</taxon>
        <taxon>Pseudomonadati</taxon>
        <taxon>Pseudomonadota</taxon>
        <taxon>Alphaproteobacteria</taxon>
        <taxon>Sphingomonadales</taxon>
        <taxon>Sphingomonadaceae</taxon>
        <taxon>Sphingomonas</taxon>
    </lineage>
</organism>
<evidence type="ECO:0000313" key="2">
    <source>
        <dbReference type="Proteomes" id="UP001165565"/>
    </source>
</evidence>
<proteinExistence type="predicted"/>
<comment type="caution">
    <text evidence="1">The sequence shown here is derived from an EMBL/GenBank/DDBJ whole genome shotgun (WGS) entry which is preliminary data.</text>
</comment>
<dbReference type="AlphaFoldDB" id="A0AA42CUQ9"/>
<name>A0AA42CUQ9_9SPHN</name>
<dbReference type="Proteomes" id="UP001165565">
    <property type="component" value="Unassembled WGS sequence"/>
</dbReference>
<gene>
    <name evidence="1" type="ORF">NEE01_12945</name>
</gene>